<comment type="similarity">
    <text evidence="2">Belongs to the peptidase S9B family. DPPIV subfamily.</text>
</comment>
<keyword evidence="8" id="KW-0735">Signal-anchor</keyword>
<comment type="subcellular location">
    <subcellularLocation>
        <location evidence="12">Endomembrane system</location>
        <topology evidence="12">Single-pass membrane protein</topology>
    </subcellularLocation>
    <subcellularLocation>
        <location evidence="1">Membrane</location>
        <topology evidence="1">Single-pass type II membrane protein</topology>
    </subcellularLocation>
</comment>
<proteinExistence type="inferred from homology"/>
<dbReference type="Gene3D" id="3.40.50.1820">
    <property type="entry name" value="alpha/beta hydrolase"/>
    <property type="match status" value="1"/>
</dbReference>
<evidence type="ECO:0000256" key="10">
    <source>
        <dbReference type="ARBA" id="ARBA00023136"/>
    </source>
</evidence>
<keyword evidence="9 14" id="KW-1133">Transmembrane helix</keyword>
<dbReference type="Proteomes" id="UP000318571">
    <property type="component" value="Chromosome 7"/>
</dbReference>
<dbReference type="STRING" id="6832.A0A553P309"/>
<organism evidence="17 18">
    <name type="scientific">Tigriopus californicus</name>
    <name type="common">Marine copepod</name>
    <dbReference type="NCBI Taxonomy" id="6832"/>
    <lineage>
        <taxon>Eukaryota</taxon>
        <taxon>Metazoa</taxon>
        <taxon>Ecdysozoa</taxon>
        <taxon>Arthropoda</taxon>
        <taxon>Crustacea</taxon>
        <taxon>Multicrustacea</taxon>
        <taxon>Hexanauplia</taxon>
        <taxon>Copepoda</taxon>
        <taxon>Harpacticoida</taxon>
        <taxon>Harpacticidae</taxon>
        <taxon>Tigriopus</taxon>
    </lineage>
</organism>
<name>A0A553P309_TIGCA</name>
<feature type="transmembrane region" description="Helical" evidence="14">
    <location>
        <begin position="53"/>
        <end position="71"/>
    </location>
</feature>
<dbReference type="Pfam" id="PF00930">
    <property type="entry name" value="DPPIV_N"/>
    <property type="match status" value="1"/>
</dbReference>
<keyword evidence="6" id="KW-0378">Hydrolase</keyword>
<dbReference type="InterPro" id="IPR050278">
    <property type="entry name" value="Serine_Prot_S9B/DPPIV"/>
</dbReference>
<dbReference type="GO" id="GO:0008236">
    <property type="term" value="F:serine-type peptidase activity"/>
    <property type="evidence" value="ECO:0007669"/>
    <property type="project" value="UniProtKB-KW"/>
</dbReference>
<dbReference type="Pfam" id="PF00326">
    <property type="entry name" value="Peptidase_S9"/>
    <property type="match status" value="1"/>
</dbReference>
<dbReference type="GO" id="GO:0004177">
    <property type="term" value="F:aminopeptidase activity"/>
    <property type="evidence" value="ECO:0007669"/>
    <property type="project" value="UniProtKB-KW"/>
</dbReference>
<keyword evidence="3" id="KW-0031">Aminopeptidase</keyword>
<dbReference type="AlphaFoldDB" id="A0A553P309"/>
<dbReference type="EMBL" id="VCGU01000008">
    <property type="protein sequence ID" value="TRY72064.1"/>
    <property type="molecule type" value="Genomic_DNA"/>
</dbReference>
<evidence type="ECO:0000256" key="4">
    <source>
        <dbReference type="ARBA" id="ARBA00022670"/>
    </source>
</evidence>
<keyword evidence="11" id="KW-0325">Glycoprotein</keyword>
<gene>
    <name evidence="17" type="ORF">TCAL_06095</name>
</gene>
<evidence type="ECO:0000256" key="6">
    <source>
        <dbReference type="ARBA" id="ARBA00022801"/>
    </source>
</evidence>
<evidence type="ECO:0000313" key="18">
    <source>
        <dbReference type="Proteomes" id="UP000318571"/>
    </source>
</evidence>
<dbReference type="FunFam" id="3.40.50.1820:FF:000003">
    <property type="entry name" value="Dipeptidyl peptidase 4"/>
    <property type="match status" value="1"/>
</dbReference>
<evidence type="ECO:0000256" key="9">
    <source>
        <dbReference type="ARBA" id="ARBA00022989"/>
    </source>
</evidence>
<dbReference type="PANTHER" id="PTHR11731:SF200">
    <property type="entry name" value="DIPEPTIDYL PEPTIDASE 10, ISOFORM B"/>
    <property type="match status" value="1"/>
</dbReference>
<dbReference type="InterPro" id="IPR001375">
    <property type="entry name" value="Peptidase_S9_cat"/>
</dbReference>
<dbReference type="SUPFAM" id="SSF82171">
    <property type="entry name" value="DPP6 N-terminal domain-like"/>
    <property type="match status" value="1"/>
</dbReference>
<evidence type="ECO:0000256" key="13">
    <source>
        <dbReference type="ARBA" id="ARBA00072929"/>
    </source>
</evidence>
<evidence type="ECO:0000256" key="11">
    <source>
        <dbReference type="ARBA" id="ARBA00023180"/>
    </source>
</evidence>
<protein>
    <recommendedName>
        <fullName evidence="13">Venom dipeptidyl peptidase 4</fullName>
    </recommendedName>
</protein>
<evidence type="ECO:0000256" key="14">
    <source>
        <dbReference type="SAM" id="Phobius"/>
    </source>
</evidence>
<evidence type="ECO:0000256" key="12">
    <source>
        <dbReference type="ARBA" id="ARBA00037847"/>
    </source>
</evidence>
<dbReference type="GO" id="GO:0006508">
    <property type="term" value="P:proteolysis"/>
    <property type="evidence" value="ECO:0007669"/>
    <property type="project" value="UniProtKB-KW"/>
</dbReference>
<keyword evidence="18" id="KW-1185">Reference proteome</keyword>
<evidence type="ECO:0000256" key="3">
    <source>
        <dbReference type="ARBA" id="ARBA00022438"/>
    </source>
</evidence>
<dbReference type="GO" id="GO:0008239">
    <property type="term" value="F:dipeptidyl-peptidase activity"/>
    <property type="evidence" value="ECO:0007669"/>
    <property type="project" value="TreeGrafter"/>
</dbReference>
<dbReference type="Gene3D" id="2.140.10.30">
    <property type="entry name" value="Dipeptidylpeptidase IV, N-terminal domain"/>
    <property type="match status" value="1"/>
</dbReference>
<keyword evidence="4" id="KW-0645">Protease</keyword>
<dbReference type="GO" id="GO:0012505">
    <property type="term" value="C:endomembrane system"/>
    <property type="evidence" value="ECO:0007669"/>
    <property type="project" value="UniProtKB-SubCell"/>
</dbReference>
<keyword evidence="5 14" id="KW-0812">Transmembrane</keyword>
<dbReference type="SUPFAM" id="SSF53474">
    <property type="entry name" value="alpha/beta-Hydrolases"/>
    <property type="match status" value="1"/>
</dbReference>
<evidence type="ECO:0000256" key="5">
    <source>
        <dbReference type="ARBA" id="ARBA00022692"/>
    </source>
</evidence>
<feature type="domain" description="Peptidase S9 prolyl oligopeptidase catalytic" evidence="15">
    <location>
        <begin position="650"/>
        <end position="848"/>
    </location>
</feature>
<evidence type="ECO:0000256" key="2">
    <source>
        <dbReference type="ARBA" id="ARBA00010036"/>
    </source>
</evidence>
<evidence type="ECO:0000256" key="7">
    <source>
        <dbReference type="ARBA" id="ARBA00022825"/>
    </source>
</evidence>
<dbReference type="GO" id="GO:0005886">
    <property type="term" value="C:plasma membrane"/>
    <property type="evidence" value="ECO:0007669"/>
    <property type="project" value="TreeGrafter"/>
</dbReference>
<keyword evidence="10 14" id="KW-0472">Membrane</keyword>
<comment type="caution">
    <text evidence="17">The sequence shown here is derived from an EMBL/GenBank/DDBJ whole genome shotgun (WGS) entry which is preliminary data.</text>
</comment>
<accession>A0A553P309</accession>
<evidence type="ECO:0000259" key="16">
    <source>
        <dbReference type="Pfam" id="PF00930"/>
    </source>
</evidence>
<dbReference type="InterPro" id="IPR029058">
    <property type="entry name" value="AB_hydrolase_fold"/>
</dbReference>
<evidence type="ECO:0000256" key="1">
    <source>
        <dbReference type="ARBA" id="ARBA00004606"/>
    </source>
</evidence>
<dbReference type="OrthoDB" id="16520at2759"/>
<evidence type="ECO:0000259" key="15">
    <source>
        <dbReference type="Pfam" id="PF00326"/>
    </source>
</evidence>
<dbReference type="OMA" id="FYLIHGT"/>
<keyword evidence="7" id="KW-0720">Serine protease</keyword>
<sequence>MAFFSRARGLFSYGDLNGSVSEIRGVNSGSSVHIDEPGMLSANDKYRKRKRRTLIGVALLALVVILIIALSSRQKEMVSSALKRLPKSFSSASGTSRHPSEIKSENRVKYQDFIQSRFVPTNYPDFNATWISDKEFMLENFYDGLQIFDVETLTSKKLMSSSLMNHYRVYDYYLSVDRKYLLLKTNPSRVYRRSSIAEFIIMPLRDGRVSTTQNKLEPADYNGKRPFLIRQASFAPTGNGIVYVDRENNIYYRPTALGQDVKLTTNGEDGKIFNGIPDWVFEEEVFEESNAIWWAPDGKKLVWGSFDDTEVEIYLLQSYGTLEHVEQYPLIKDLAYPKVGNKNPIVTLWMCNFDQGPCDTKLIKPPKSLKGQEVHFSRVKFVDDHHFAVQWMNRVQNVTVVSLCQTEGEADCIEIFANEEKEGWIEFKYTLYFDPLWTPEKSPVPDFVTILSKPSSKHRYRQVMLVSDQKRTFLTQRDADVTDIAKWSKDGYIYFMAVAEDLPGSEHMYRLPSPNLSNNDLDPQCMSCSFNTTDELHKRPCEKFSISMSNEGAYFVMNCRGPGTPYSCIHRTSTNEMLMVYDDNYKVERRMKGVELPTIQHMEVPISGSELKAQVKMYLPPGFDPTREYPMLVYIYGGPGSQHVDLSFNQFEYQTYLAGSKEFIYTIIDPMGTAGQGDKWRFSMYHQFGTVEVTTIQDVTRYLQNNLQYIDAERTAIWGWSYGGFLSLTTLASDTENMFDCGISVAPVADWLLYDTYYTERYMGLPQENRQGYNESRVFGKLDNLRNKSFYLIHGTDDDNVHYQQSLLISQALEDKDILFRQQSYTDQDHSINDYREHLYHSITDFLINDCFREKDRSIRK</sequence>
<evidence type="ECO:0000256" key="8">
    <source>
        <dbReference type="ARBA" id="ARBA00022968"/>
    </source>
</evidence>
<evidence type="ECO:0000313" key="17">
    <source>
        <dbReference type="EMBL" id="TRY72064.1"/>
    </source>
</evidence>
<dbReference type="PANTHER" id="PTHR11731">
    <property type="entry name" value="PROTEASE FAMILY S9B,C DIPEPTIDYL-PEPTIDASE IV-RELATED"/>
    <property type="match status" value="1"/>
</dbReference>
<reference evidence="17 18" key="1">
    <citation type="journal article" date="2018" name="Nat. Ecol. Evol.">
        <title>Genomic signatures of mitonuclear coevolution across populations of Tigriopus californicus.</title>
        <authorList>
            <person name="Barreto F.S."/>
            <person name="Watson E.T."/>
            <person name="Lima T.G."/>
            <person name="Willett C.S."/>
            <person name="Edmands S."/>
            <person name="Li W."/>
            <person name="Burton R.S."/>
        </authorList>
    </citation>
    <scope>NUCLEOTIDE SEQUENCE [LARGE SCALE GENOMIC DNA]</scope>
    <source>
        <strain evidence="17 18">San Diego</strain>
    </source>
</reference>
<dbReference type="InterPro" id="IPR002469">
    <property type="entry name" value="Peptidase_S9B_N"/>
</dbReference>
<feature type="domain" description="Dipeptidylpeptidase IV N-terminal" evidence="16">
    <location>
        <begin position="176"/>
        <end position="566"/>
    </location>
</feature>